<dbReference type="Pfam" id="PF13487">
    <property type="entry name" value="HD_5"/>
    <property type="match status" value="1"/>
</dbReference>
<dbReference type="AlphaFoldDB" id="A0A517Z8S2"/>
<gene>
    <name evidence="4" type="primary">rpfG_1</name>
    <name evidence="4" type="ORF">Mal4_32060</name>
</gene>
<keyword evidence="4" id="KW-0378">Hydrolase</keyword>
<evidence type="ECO:0000256" key="2">
    <source>
        <dbReference type="SAM" id="Phobius"/>
    </source>
</evidence>
<dbReference type="CDD" id="cd00077">
    <property type="entry name" value="HDc"/>
    <property type="match status" value="1"/>
</dbReference>
<dbReference type="GO" id="GO:0071111">
    <property type="term" value="F:cyclic-guanylate-specific phosphodiesterase activity"/>
    <property type="evidence" value="ECO:0007669"/>
    <property type="project" value="UniProtKB-EC"/>
</dbReference>
<dbReference type="InterPro" id="IPR052020">
    <property type="entry name" value="Cyclic_di-GMP/3'3'-cGAMP_PDE"/>
</dbReference>
<dbReference type="KEGG" id="mri:Mal4_32060"/>
<feature type="transmembrane region" description="Helical" evidence="2">
    <location>
        <begin position="12"/>
        <end position="32"/>
    </location>
</feature>
<evidence type="ECO:0000313" key="5">
    <source>
        <dbReference type="Proteomes" id="UP000320496"/>
    </source>
</evidence>
<organism evidence="4 5">
    <name type="scientific">Maioricimonas rarisocia</name>
    <dbReference type="NCBI Taxonomy" id="2528026"/>
    <lineage>
        <taxon>Bacteria</taxon>
        <taxon>Pseudomonadati</taxon>
        <taxon>Planctomycetota</taxon>
        <taxon>Planctomycetia</taxon>
        <taxon>Planctomycetales</taxon>
        <taxon>Planctomycetaceae</taxon>
        <taxon>Maioricimonas</taxon>
    </lineage>
</organism>
<dbReference type="OrthoDB" id="9804747at2"/>
<dbReference type="RefSeq" id="WP_145370118.1">
    <property type="nucleotide sequence ID" value="NZ_CP036275.1"/>
</dbReference>
<evidence type="ECO:0000259" key="3">
    <source>
        <dbReference type="PROSITE" id="PS51832"/>
    </source>
</evidence>
<accession>A0A517Z8S2</accession>
<reference evidence="4 5" key="1">
    <citation type="submission" date="2019-02" db="EMBL/GenBank/DDBJ databases">
        <title>Deep-cultivation of Planctomycetes and their phenomic and genomic characterization uncovers novel biology.</title>
        <authorList>
            <person name="Wiegand S."/>
            <person name="Jogler M."/>
            <person name="Boedeker C."/>
            <person name="Pinto D."/>
            <person name="Vollmers J."/>
            <person name="Rivas-Marin E."/>
            <person name="Kohn T."/>
            <person name="Peeters S.H."/>
            <person name="Heuer A."/>
            <person name="Rast P."/>
            <person name="Oberbeckmann S."/>
            <person name="Bunk B."/>
            <person name="Jeske O."/>
            <person name="Meyerdierks A."/>
            <person name="Storesund J.E."/>
            <person name="Kallscheuer N."/>
            <person name="Luecker S."/>
            <person name="Lage O.M."/>
            <person name="Pohl T."/>
            <person name="Merkel B.J."/>
            <person name="Hornburger P."/>
            <person name="Mueller R.-W."/>
            <person name="Bruemmer F."/>
            <person name="Labrenz M."/>
            <person name="Spormann A.M."/>
            <person name="Op den Camp H."/>
            <person name="Overmann J."/>
            <person name="Amann R."/>
            <person name="Jetten M.S.M."/>
            <person name="Mascher T."/>
            <person name="Medema M.H."/>
            <person name="Devos D.P."/>
            <person name="Kaster A.-K."/>
            <person name="Ovreas L."/>
            <person name="Rohde M."/>
            <person name="Galperin M.Y."/>
            <person name="Jogler C."/>
        </authorList>
    </citation>
    <scope>NUCLEOTIDE SEQUENCE [LARGE SCALE GENOMIC DNA]</scope>
    <source>
        <strain evidence="4 5">Mal4</strain>
    </source>
</reference>
<keyword evidence="2" id="KW-0472">Membrane</keyword>
<dbReference type="Proteomes" id="UP000320496">
    <property type="component" value="Chromosome"/>
</dbReference>
<dbReference type="SMART" id="SM00471">
    <property type="entry name" value="HDc"/>
    <property type="match status" value="1"/>
</dbReference>
<proteinExistence type="predicted"/>
<sequence length="373" mass="40979">MGFLRKHCPGQARAVLILCTVNALILLLGLALRSGLQVALESALLQYEQRETGNVGDQLSPRGEQEVGWSVFAFSLIAIGGSQILATCFFVQKHLENQAQRSTQQHEEMLLSARELERTRDAVIFGLAKLAESRDPDTGRHLERISLYATRLAAALRRHPSYRAEVTPAFVKSIGISSVLHDIGKVGIEDSILLHPGKLSPEQRQQMQVHTTLGGECILEIERRLGDSGFLRMAREIAFAHHERWDGKGYPNGLKGDQIPLAARIVAIADVYDALSVRRVYKPPMPHEFCVNEIRNNAGTQFDPQLVDVFLSISDQFRDIVNQFGDETATDGRVTAAQERLLDSIVGDGAATAQKHSPTPLYASGDGVSAGRV</sequence>
<dbReference type="PROSITE" id="PS51832">
    <property type="entry name" value="HD_GYP"/>
    <property type="match status" value="1"/>
</dbReference>
<dbReference type="InterPro" id="IPR003607">
    <property type="entry name" value="HD/PDEase_dom"/>
</dbReference>
<keyword evidence="2" id="KW-1133">Transmembrane helix</keyword>
<dbReference type="InterPro" id="IPR037522">
    <property type="entry name" value="HD_GYP_dom"/>
</dbReference>
<evidence type="ECO:0000313" key="4">
    <source>
        <dbReference type="EMBL" id="QDU38874.1"/>
    </source>
</evidence>
<dbReference type="Gene3D" id="1.10.3210.10">
    <property type="entry name" value="Hypothetical protein af1432"/>
    <property type="match status" value="1"/>
</dbReference>
<keyword evidence="2" id="KW-0812">Transmembrane</keyword>
<feature type="region of interest" description="Disordered" evidence="1">
    <location>
        <begin position="351"/>
        <end position="373"/>
    </location>
</feature>
<keyword evidence="5" id="KW-1185">Reference proteome</keyword>
<dbReference type="PANTHER" id="PTHR45228">
    <property type="entry name" value="CYCLIC DI-GMP PHOSPHODIESTERASE TM_0186-RELATED"/>
    <property type="match status" value="1"/>
</dbReference>
<feature type="domain" description="HD-GYP" evidence="3">
    <location>
        <begin position="116"/>
        <end position="326"/>
    </location>
</feature>
<evidence type="ECO:0000256" key="1">
    <source>
        <dbReference type="SAM" id="MobiDB-lite"/>
    </source>
</evidence>
<protein>
    <submittedName>
        <fullName evidence="4">Cyclic di-GMP phosphodiesterase response regulator RpfG</fullName>
        <ecNumber evidence="4">3.1.4.52</ecNumber>
    </submittedName>
</protein>
<dbReference type="PANTHER" id="PTHR45228:SF5">
    <property type="entry name" value="CYCLIC DI-GMP PHOSPHODIESTERASE VC_1348-RELATED"/>
    <property type="match status" value="1"/>
</dbReference>
<feature type="transmembrane region" description="Helical" evidence="2">
    <location>
        <begin position="67"/>
        <end position="91"/>
    </location>
</feature>
<dbReference type="EMBL" id="CP036275">
    <property type="protein sequence ID" value="QDU38874.1"/>
    <property type="molecule type" value="Genomic_DNA"/>
</dbReference>
<dbReference type="SUPFAM" id="SSF109604">
    <property type="entry name" value="HD-domain/PDEase-like"/>
    <property type="match status" value="1"/>
</dbReference>
<name>A0A517Z8S2_9PLAN</name>
<dbReference type="EC" id="3.1.4.52" evidence="4"/>